<dbReference type="OMA" id="RIGEMKV"/>
<gene>
    <name evidence="3" type="ORF">POCTA_138.1.T0040376</name>
</gene>
<dbReference type="AlphaFoldDB" id="A0A8S1S2Y1"/>
<evidence type="ECO:0008006" key="5">
    <source>
        <dbReference type="Google" id="ProtNLM"/>
    </source>
</evidence>
<evidence type="ECO:0000313" key="4">
    <source>
        <dbReference type="Proteomes" id="UP000683925"/>
    </source>
</evidence>
<reference evidence="3" key="1">
    <citation type="submission" date="2021-01" db="EMBL/GenBank/DDBJ databases">
        <authorList>
            <consortium name="Genoscope - CEA"/>
            <person name="William W."/>
        </authorList>
    </citation>
    <scope>NUCLEOTIDE SEQUENCE</scope>
</reference>
<name>A0A8S1S2Y1_PAROT</name>
<evidence type="ECO:0000256" key="1">
    <source>
        <dbReference type="SAM" id="Phobius"/>
    </source>
</evidence>
<feature type="chain" id="PRO_5035834764" description="ER membrane protein complex subunit 10" evidence="2">
    <location>
        <begin position="18"/>
        <end position="216"/>
    </location>
</feature>
<dbReference type="Proteomes" id="UP000683925">
    <property type="component" value="Unassembled WGS sequence"/>
</dbReference>
<organism evidence="3 4">
    <name type="scientific">Paramecium octaurelia</name>
    <dbReference type="NCBI Taxonomy" id="43137"/>
    <lineage>
        <taxon>Eukaryota</taxon>
        <taxon>Sar</taxon>
        <taxon>Alveolata</taxon>
        <taxon>Ciliophora</taxon>
        <taxon>Intramacronucleata</taxon>
        <taxon>Oligohymenophorea</taxon>
        <taxon>Peniculida</taxon>
        <taxon>Parameciidae</taxon>
        <taxon>Paramecium</taxon>
    </lineage>
</organism>
<evidence type="ECO:0000256" key="2">
    <source>
        <dbReference type="SAM" id="SignalP"/>
    </source>
</evidence>
<keyword evidence="1" id="KW-0812">Transmembrane</keyword>
<keyword evidence="1" id="KW-0472">Membrane</keyword>
<feature type="signal peptide" evidence="2">
    <location>
        <begin position="1"/>
        <end position="17"/>
    </location>
</feature>
<comment type="caution">
    <text evidence="3">The sequence shown here is derived from an EMBL/GenBank/DDBJ whole genome shotgun (WGS) entry which is preliminary data.</text>
</comment>
<evidence type="ECO:0000313" key="3">
    <source>
        <dbReference type="EMBL" id="CAD8133279.1"/>
    </source>
</evidence>
<keyword evidence="1" id="KW-1133">Transmembrane helix</keyword>
<accession>A0A8S1S2Y1</accession>
<keyword evidence="2" id="KW-0732">Signal</keyword>
<feature type="transmembrane region" description="Helical" evidence="1">
    <location>
        <begin position="166"/>
        <end position="186"/>
    </location>
</feature>
<dbReference type="EMBL" id="CAJJDP010000003">
    <property type="protein sequence ID" value="CAD8133279.1"/>
    <property type="molecule type" value="Genomic_DNA"/>
</dbReference>
<sequence length="216" mass="25145">MQFILILVLALTTLSQSTDYALFIKNSNSQAWERIGEMKVSRSNFQNAQINLNQNRQQIVDRKKINENTYVLLKLQNLQDEKSYIAHIDGKQLSLFNQKSNYQEIITLVLSNNDLLSFDYGLKPVRKNVETYIQVQVKDLEVAPQGLVPQFDEKIPEEEEQKPQGIFGLILQYKWYIIIGFFVFFLTSQADPQKLNETVQQAQEQAQAQAQRRKNK</sequence>
<protein>
    <recommendedName>
        <fullName evidence="5">ER membrane protein complex subunit 10</fullName>
    </recommendedName>
</protein>
<dbReference type="OrthoDB" id="304491at2759"/>
<keyword evidence="4" id="KW-1185">Reference proteome</keyword>
<proteinExistence type="predicted"/>